<comment type="caution">
    <text evidence="3">The sequence shown here is derived from an EMBL/GenBank/DDBJ whole genome shotgun (WGS) entry which is preliminary data.</text>
</comment>
<dbReference type="OrthoDB" id="768074at2"/>
<name>A0A0C1FGW7_9SPHI</name>
<feature type="chain" id="PRO_5002132354" evidence="2">
    <location>
        <begin position="26"/>
        <end position="705"/>
    </location>
</feature>
<dbReference type="PROSITE" id="PS51257">
    <property type="entry name" value="PROKAR_LIPOPROTEIN"/>
    <property type="match status" value="1"/>
</dbReference>
<dbReference type="AlphaFoldDB" id="A0A0C1FGW7"/>
<evidence type="ECO:0000256" key="2">
    <source>
        <dbReference type="SAM" id="SignalP"/>
    </source>
</evidence>
<evidence type="ECO:0000313" key="4">
    <source>
        <dbReference type="Proteomes" id="UP000031246"/>
    </source>
</evidence>
<accession>A0A0C1FGW7</accession>
<feature type="compositionally biased region" description="Gly residues" evidence="1">
    <location>
        <begin position="273"/>
        <end position="289"/>
    </location>
</feature>
<keyword evidence="4" id="KW-1185">Reference proteome</keyword>
<keyword evidence="2" id="KW-0732">Signal</keyword>
<proteinExistence type="predicted"/>
<protein>
    <submittedName>
        <fullName evidence="3">Uncharacterized protein</fullName>
    </submittedName>
</protein>
<gene>
    <name evidence="3" type="ORF">OC25_23185</name>
</gene>
<evidence type="ECO:0000313" key="3">
    <source>
        <dbReference type="EMBL" id="KIA91048.1"/>
    </source>
</evidence>
<reference evidence="3 4" key="1">
    <citation type="submission" date="2014-10" db="EMBL/GenBank/DDBJ databases">
        <title>Pedobacter Kyungheensis.</title>
        <authorList>
            <person name="Anderson B.M."/>
            <person name="Newman J.D."/>
        </authorList>
    </citation>
    <scope>NUCLEOTIDE SEQUENCE [LARGE SCALE GENOMIC DNA]</scope>
    <source>
        <strain evidence="3 4">KACC 16221</strain>
    </source>
</reference>
<dbReference type="RefSeq" id="WP_039481495.1">
    <property type="nucleotide sequence ID" value="NZ_JSYN01000035.1"/>
</dbReference>
<sequence>MKKLTLKNGKAIACLILTFLFMVQACRKDSLMPSSNLLNKTISVEEAKQYFEQNILKFKPGVKLSSTGPIKSERNDGTDTSDDKLPMWDASKFRDLSIGTNAVLAPLHREGVYVHISNKKMVKYGFLNYLMMHKDADNKIITEWVELKPTEKWVDAKFSRNYDGKILVKDWDGKIKRIYTFNDGILVTTNKLKKNVLASLKGKTISSEQVCLVTTTVTIKTIPTRCPCMGHTYEQIGQCDCSVKPTHSYYRTVEVETTYDCEIPDEPIEPTPGGSGGTPGGPGNQGGGSPNPNDYTPLNCNPDPNYTVPTVPPPPGTEYILPCSELEIPTEEPPLPSDEPIEPKSSADLLVEWFNNDPDAQLHLSDNEIAYLYANPTIASELLNTTFSEAKEVKEFTKWAIAYSINNGYSEYVTSLLNGVYENQPDADAESTFTNFSFDNIETNFAFSSNGVNVYGNSPALPDYPSNHPVSAAITAYNPWIYLAFSNSNNTSIRHFHKQVKGLAGSDGWGKSIGAIGEGLAASRITSWPTSPGFQYRVGFMAGTTHLDGLQWGVLFKTSTGIGWGLNVVNSDLNGNEVITKMEEPDGPEVFGQKMARISYEIKTISPYNDPAYLWASFSEGIKQAEHRANSSGISASVLVFDTDSFLKLKNSTYGPQLLNRLATMFSRKNDNGEQKVYLRLEKSLYADARSSYFALAGRIKNLSE</sequence>
<evidence type="ECO:0000256" key="1">
    <source>
        <dbReference type="SAM" id="MobiDB-lite"/>
    </source>
</evidence>
<dbReference type="Proteomes" id="UP000031246">
    <property type="component" value="Unassembled WGS sequence"/>
</dbReference>
<feature type="region of interest" description="Disordered" evidence="1">
    <location>
        <begin position="260"/>
        <end position="307"/>
    </location>
</feature>
<dbReference type="EMBL" id="JSYN01000035">
    <property type="protein sequence ID" value="KIA91048.1"/>
    <property type="molecule type" value="Genomic_DNA"/>
</dbReference>
<feature type="signal peptide" evidence="2">
    <location>
        <begin position="1"/>
        <end position="25"/>
    </location>
</feature>
<organism evidence="3 4">
    <name type="scientific">Pedobacter kyungheensis</name>
    <dbReference type="NCBI Taxonomy" id="1069985"/>
    <lineage>
        <taxon>Bacteria</taxon>
        <taxon>Pseudomonadati</taxon>
        <taxon>Bacteroidota</taxon>
        <taxon>Sphingobacteriia</taxon>
        <taxon>Sphingobacteriales</taxon>
        <taxon>Sphingobacteriaceae</taxon>
        <taxon>Pedobacter</taxon>
    </lineage>
</organism>